<sequence length="164" mass="16563">MASKGTNTAIEALRRRHEAERAALKAATDAGAAVRLAQERRAAELARLDEVVADAERGADVALAVLASLMAPDVVAVLTGETPSRVRLGLQRASVDDVKARVGELTDGAPVVRRRGRPRGSGRRVSGVEAAGAARSVGGEGASGALSVAVSPAVSAGAPPSEGR</sequence>
<dbReference type="RefSeq" id="WP_212993500.1">
    <property type="nucleotide sequence ID" value="NZ_BAABEA010000045.1"/>
</dbReference>
<dbReference type="EMBL" id="BOQL01000067">
    <property type="protein sequence ID" value="GIM77602.1"/>
    <property type="molecule type" value="Genomic_DNA"/>
</dbReference>
<evidence type="ECO:0000256" key="1">
    <source>
        <dbReference type="SAM" id="MobiDB-lite"/>
    </source>
</evidence>
<name>A0A919SSA4_9ACTN</name>
<organism evidence="2 3">
    <name type="scientific">Actinoplanes auranticolor</name>
    <dbReference type="NCBI Taxonomy" id="47988"/>
    <lineage>
        <taxon>Bacteria</taxon>
        <taxon>Bacillati</taxon>
        <taxon>Actinomycetota</taxon>
        <taxon>Actinomycetes</taxon>
        <taxon>Micromonosporales</taxon>
        <taxon>Micromonosporaceae</taxon>
        <taxon>Actinoplanes</taxon>
    </lineage>
</organism>
<dbReference type="AlphaFoldDB" id="A0A919SSA4"/>
<protein>
    <submittedName>
        <fullName evidence="2">Uncharacterized protein</fullName>
    </submittedName>
</protein>
<comment type="caution">
    <text evidence="2">The sequence shown here is derived from an EMBL/GenBank/DDBJ whole genome shotgun (WGS) entry which is preliminary data.</text>
</comment>
<evidence type="ECO:0000313" key="2">
    <source>
        <dbReference type="EMBL" id="GIM77602.1"/>
    </source>
</evidence>
<keyword evidence="3" id="KW-1185">Reference proteome</keyword>
<gene>
    <name evidence="2" type="ORF">Aau02nite_76680</name>
</gene>
<feature type="region of interest" description="Disordered" evidence="1">
    <location>
        <begin position="113"/>
        <end position="141"/>
    </location>
</feature>
<proteinExistence type="predicted"/>
<accession>A0A919SSA4</accession>
<reference evidence="2" key="1">
    <citation type="submission" date="2021-03" db="EMBL/GenBank/DDBJ databases">
        <title>Whole genome shotgun sequence of Actinoplanes auranticolor NBRC 12245.</title>
        <authorList>
            <person name="Komaki H."/>
            <person name="Tamura T."/>
        </authorList>
    </citation>
    <scope>NUCLEOTIDE SEQUENCE</scope>
    <source>
        <strain evidence="2">NBRC 12245</strain>
    </source>
</reference>
<evidence type="ECO:0000313" key="3">
    <source>
        <dbReference type="Proteomes" id="UP000681340"/>
    </source>
</evidence>
<dbReference type="Proteomes" id="UP000681340">
    <property type="component" value="Unassembled WGS sequence"/>
</dbReference>
<feature type="compositionally biased region" description="Basic residues" evidence="1">
    <location>
        <begin position="113"/>
        <end position="122"/>
    </location>
</feature>